<dbReference type="SMART" id="SM00382">
    <property type="entry name" value="AAA"/>
    <property type="match status" value="1"/>
</dbReference>
<sequence length="237" mass="26412">MKENIIQVDHLNIASDQGDIIKDLSFTIEAGEFVGIKGPSGSGKSTLLKYLAQLYDPALKVSANYQLNGQAIEDYSPTSIRKQVSYCFQSPQLFGHTVRENLAFPFEIRGEDFDEGLAKQGLEAMALDTHFIDKAIDTLSGGEKQRVALIRNLFFEPKVLLLDEITSALDAKSRDLVWSWLKDYRDKHQVTYLMVSHIESEHEMTDRSLTLSASATSELDEEESSSSQEKAGGELGE</sequence>
<evidence type="ECO:0000256" key="1">
    <source>
        <dbReference type="ARBA" id="ARBA00022448"/>
    </source>
</evidence>
<keyword evidence="2" id="KW-0592">Phosphate transport</keyword>
<dbReference type="GO" id="GO:0016887">
    <property type="term" value="F:ATP hydrolysis activity"/>
    <property type="evidence" value="ECO:0007669"/>
    <property type="project" value="InterPro"/>
</dbReference>
<feature type="region of interest" description="Disordered" evidence="5">
    <location>
        <begin position="205"/>
        <end position="237"/>
    </location>
</feature>
<name>A0A329NZM8_9LACT</name>
<dbReference type="AlphaFoldDB" id="A0A329NZM8"/>
<dbReference type="PANTHER" id="PTHR43423:SF1">
    <property type="entry name" value="ABC TRANSPORTER I FAMILY MEMBER 17"/>
    <property type="match status" value="1"/>
</dbReference>
<proteinExistence type="predicted"/>
<evidence type="ECO:0000256" key="2">
    <source>
        <dbReference type="ARBA" id="ARBA00022592"/>
    </source>
</evidence>
<dbReference type="RefSeq" id="WP_111829092.1">
    <property type="nucleotide sequence ID" value="NZ_JASOKO010000015.1"/>
</dbReference>
<dbReference type="Pfam" id="PF00005">
    <property type="entry name" value="ABC_tran"/>
    <property type="match status" value="1"/>
</dbReference>
<feature type="domain" description="ABC transporter" evidence="6">
    <location>
        <begin position="6"/>
        <end position="235"/>
    </location>
</feature>
<dbReference type="InterPro" id="IPR027417">
    <property type="entry name" value="P-loop_NTPase"/>
</dbReference>
<dbReference type="Gene3D" id="3.40.50.300">
    <property type="entry name" value="P-loop containing nucleotide triphosphate hydrolases"/>
    <property type="match status" value="1"/>
</dbReference>
<reference evidence="7 8" key="1">
    <citation type="submission" date="2018-04" db="EMBL/GenBank/DDBJ databases">
        <title>Aerococcus urinae genomes.</title>
        <authorList>
            <person name="Hilt E."/>
            <person name="Gilbert N.M."/>
            <person name="Thomas-White K."/>
            <person name="Putonti C."/>
            <person name="Lewis A.L."/>
            <person name="Visck K.L."/>
            <person name="Wolfe A.J."/>
        </authorList>
    </citation>
    <scope>NUCLEOTIDE SEQUENCE [LARGE SCALE GENOMIC DNA]</scope>
    <source>
        <strain evidence="7 8">UMB7480</strain>
    </source>
</reference>
<organism evidence="7 8">
    <name type="scientific">Aerococcus urinae</name>
    <dbReference type="NCBI Taxonomy" id="1376"/>
    <lineage>
        <taxon>Bacteria</taxon>
        <taxon>Bacillati</taxon>
        <taxon>Bacillota</taxon>
        <taxon>Bacilli</taxon>
        <taxon>Lactobacillales</taxon>
        <taxon>Aerococcaceae</taxon>
        <taxon>Aerococcus</taxon>
    </lineage>
</organism>
<evidence type="ECO:0000259" key="6">
    <source>
        <dbReference type="PROSITE" id="PS50893"/>
    </source>
</evidence>
<dbReference type="EMBL" id="QMHM01000001">
    <property type="protein sequence ID" value="RAV81446.1"/>
    <property type="molecule type" value="Genomic_DNA"/>
</dbReference>
<protein>
    <submittedName>
        <fullName evidence="7">ABC transporter ATP-binding protein</fullName>
    </submittedName>
</protein>
<comment type="caution">
    <text evidence="7">The sequence shown here is derived from an EMBL/GenBank/DDBJ whole genome shotgun (WGS) entry which is preliminary data.</text>
</comment>
<gene>
    <name evidence="7" type="ORF">DBT54_00815</name>
</gene>
<evidence type="ECO:0000313" key="8">
    <source>
        <dbReference type="Proteomes" id="UP000251923"/>
    </source>
</evidence>
<keyword evidence="3" id="KW-0547">Nucleotide-binding</keyword>
<accession>A0A329NZM8</accession>
<dbReference type="GO" id="GO:0005524">
    <property type="term" value="F:ATP binding"/>
    <property type="evidence" value="ECO:0007669"/>
    <property type="project" value="UniProtKB-KW"/>
</dbReference>
<keyword evidence="1" id="KW-0813">Transport</keyword>
<evidence type="ECO:0000313" key="7">
    <source>
        <dbReference type="EMBL" id="RAV81446.1"/>
    </source>
</evidence>
<evidence type="ECO:0000256" key="5">
    <source>
        <dbReference type="SAM" id="MobiDB-lite"/>
    </source>
</evidence>
<dbReference type="Proteomes" id="UP000251923">
    <property type="component" value="Unassembled WGS sequence"/>
</dbReference>
<dbReference type="InterPro" id="IPR003439">
    <property type="entry name" value="ABC_transporter-like_ATP-bd"/>
</dbReference>
<keyword evidence="4 7" id="KW-0067">ATP-binding</keyword>
<dbReference type="SUPFAM" id="SSF52540">
    <property type="entry name" value="P-loop containing nucleoside triphosphate hydrolases"/>
    <property type="match status" value="1"/>
</dbReference>
<evidence type="ECO:0000256" key="3">
    <source>
        <dbReference type="ARBA" id="ARBA00022741"/>
    </source>
</evidence>
<evidence type="ECO:0000256" key="4">
    <source>
        <dbReference type="ARBA" id="ARBA00022840"/>
    </source>
</evidence>
<dbReference type="PROSITE" id="PS50893">
    <property type="entry name" value="ABC_TRANSPORTER_2"/>
    <property type="match status" value="1"/>
</dbReference>
<dbReference type="InterPro" id="IPR003593">
    <property type="entry name" value="AAA+_ATPase"/>
</dbReference>
<feature type="compositionally biased region" description="Low complexity" evidence="5">
    <location>
        <begin position="208"/>
        <end position="217"/>
    </location>
</feature>
<dbReference type="PROSITE" id="PS00211">
    <property type="entry name" value="ABC_TRANSPORTER_1"/>
    <property type="match status" value="1"/>
</dbReference>
<dbReference type="PANTHER" id="PTHR43423">
    <property type="entry name" value="ABC TRANSPORTER I FAMILY MEMBER 17"/>
    <property type="match status" value="1"/>
</dbReference>
<dbReference type="InterPro" id="IPR017871">
    <property type="entry name" value="ABC_transporter-like_CS"/>
</dbReference>
<dbReference type="GO" id="GO:0006817">
    <property type="term" value="P:phosphate ion transport"/>
    <property type="evidence" value="ECO:0007669"/>
    <property type="project" value="UniProtKB-KW"/>
</dbReference>